<evidence type="ECO:0000256" key="2">
    <source>
        <dbReference type="SAM" id="Phobius"/>
    </source>
</evidence>
<feature type="domain" description="DUF8175" evidence="3">
    <location>
        <begin position="100"/>
        <end position="305"/>
    </location>
</feature>
<keyword evidence="2" id="KW-1133">Transmembrane helix</keyword>
<keyword evidence="5" id="KW-1185">Reference proteome</keyword>
<keyword evidence="2" id="KW-0812">Transmembrane</keyword>
<evidence type="ECO:0000259" key="3">
    <source>
        <dbReference type="Pfam" id="PF26526"/>
    </source>
</evidence>
<organism evidence="4 5">
    <name type="scientific">Williamsia marianensis</name>
    <dbReference type="NCBI Taxonomy" id="85044"/>
    <lineage>
        <taxon>Bacteria</taxon>
        <taxon>Bacillati</taxon>
        <taxon>Actinomycetota</taxon>
        <taxon>Actinomycetes</taxon>
        <taxon>Mycobacteriales</taxon>
        <taxon>Nocardiaceae</taxon>
        <taxon>Williamsia</taxon>
    </lineage>
</organism>
<dbReference type="RefSeq" id="WP_317714735.1">
    <property type="nucleotide sequence ID" value="NZ_JAWLUM010000005.1"/>
</dbReference>
<name>A0ABU4EZS3_WILMA</name>
<keyword evidence="2" id="KW-0472">Membrane</keyword>
<protein>
    <recommendedName>
        <fullName evidence="3">DUF8175 domain-containing protein</fullName>
    </recommendedName>
</protein>
<dbReference type="InterPro" id="IPR058488">
    <property type="entry name" value="DUF8175"/>
</dbReference>
<proteinExistence type="predicted"/>
<reference evidence="4 5" key="1">
    <citation type="submission" date="2023-10" db="EMBL/GenBank/DDBJ databases">
        <title>Development of a sustainable strategy for remediation of hydrocarbon-contaminated territories based on the waste exchange concept.</title>
        <authorList>
            <person name="Krivoruchko A."/>
        </authorList>
    </citation>
    <scope>NUCLEOTIDE SEQUENCE [LARGE SCALE GENOMIC DNA]</scope>
    <source>
        <strain evidence="4 5">IEGM 1236</strain>
    </source>
</reference>
<feature type="transmembrane region" description="Helical" evidence="2">
    <location>
        <begin position="22"/>
        <end position="46"/>
    </location>
</feature>
<dbReference type="Pfam" id="PF26526">
    <property type="entry name" value="DUF8175"/>
    <property type="match status" value="1"/>
</dbReference>
<evidence type="ECO:0000313" key="4">
    <source>
        <dbReference type="EMBL" id="MDV7136760.1"/>
    </source>
</evidence>
<dbReference type="EMBL" id="JAWLUM010000005">
    <property type="protein sequence ID" value="MDV7136760.1"/>
    <property type="molecule type" value="Genomic_DNA"/>
</dbReference>
<evidence type="ECO:0000313" key="5">
    <source>
        <dbReference type="Proteomes" id="UP001185792"/>
    </source>
</evidence>
<gene>
    <name evidence="4" type="ORF">R4198_23955</name>
</gene>
<feature type="region of interest" description="Disordered" evidence="1">
    <location>
        <begin position="51"/>
        <end position="86"/>
    </location>
</feature>
<dbReference type="Proteomes" id="UP001185792">
    <property type="component" value="Unassembled WGS sequence"/>
</dbReference>
<accession>A0ABU4EZS3</accession>
<sequence>MAHNRPTEQDTSSEGGAQRNPVWTVLAIAGVVGVVICLIIATVLALRDDDSADTGAGPQSTPPPVSASTRAPGELPGQSDPQYAGLRTPITDAFGRRVDVPKWSGGWALPQDSWRGTATWSPNTPVPAPAGLMWQKVNDGVIVPFSTSDGPRTVYAGQALGFRHSPQGAAIAVSNISLRIAGSVNEMAQVIYDEQVEMTTDQRTQLNSDLAKQGPYYRELTDAAMTYQARPDAFRIVDYSDDYAIIEIASRAPESNTASTPTQQWITNRWQAVWDADAGDSGDWKLQLPTVDNSGTTASLEGWTPW</sequence>
<comment type="caution">
    <text evidence="4">The sequence shown here is derived from an EMBL/GenBank/DDBJ whole genome shotgun (WGS) entry which is preliminary data.</text>
</comment>
<evidence type="ECO:0000256" key="1">
    <source>
        <dbReference type="SAM" id="MobiDB-lite"/>
    </source>
</evidence>